<dbReference type="InterPro" id="IPR019734">
    <property type="entry name" value="TPR_rpt"/>
</dbReference>
<dbReference type="RefSeq" id="WP_138391053.1">
    <property type="nucleotide sequence ID" value="NZ_CP054022.1"/>
</dbReference>
<evidence type="ECO:0000256" key="3">
    <source>
        <dbReference type="SAM" id="SignalP"/>
    </source>
</evidence>
<dbReference type="InterPro" id="IPR011990">
    <property type="entry name" value="TPR-like_helical_dom_sf"/>
</dbReference>
<dbReference type="Pfam" id="PF14559">
    <property type="entry name" value="TPR_19"/>
    <property type="match status" value="1"/>
</dbReference>
<feature type="chain" id="PRO_5046798019" evidence="3">
    <location>
        <begin position="30"/>
        <end position="757"/>
    </location>
</feature>
<dbReference type="SUPFAM" id="SSF48452">
    <property type="entry name" value="TPR-like"/>
    <property type="match status" value="1"/>
</dbReference>
<evidence type="ECO:0000313" key="7">
    <source>
        <dbReference type="Proteomes" id="UP000305673"/>
    </source>
</evidence>
<dbReference type="PROSITE" id="PS50005">
    <property type="entry name" value="TPR"/>
    <property type="match status" value="2"/>
</dbReference>
<feature type="repeat" description="TPR" evidence="2">
    <location>
        <begin position="641"/>
        <end position="674"/>
    </location>
</feature>
<keyword evidence="6" id="KW-0614">Plasmid</keyword>
<evidence type="ECO:0000259" key="5">
    <source>
        <dbReference type="Pfam" id="PF13435"/>
    </source>
</evidence>
<dbReference type="Proteomes" id="UP000305673">
    <property type="component" value="Plasmid pPR12A201"/>
</dbReference>
<name>A0ABX6PP07_9HYPH</name>
<feature type="domain" description="Cytochrome c-552/4" evidence="5">
    <location>
        <begin position="183"/>
        <end position="221"/>
    </location>
</feature>
<dbReference type="InterPro" id="IPR036280">
    <property type="entry name" value="Multihaem_cyt_sf"/>
</dbReference>
<feature type="signal peptide" evidence="3">
    <location>
        <begin position="1"/>
        <end position="29"/>
    </location>
</feature>
<dbReference type="Pfam" id="PF13646">
    <property type="entry name" value="HEAT_2"/>
    <property type="match status" value="1"/>
</dbReference>
<protein>
    <submittedName>
        <fullName evidence="6">HEAT repeat domain-containing protein</fullName>
    </submittedName>
</protein>
<feature type="domain" description="Doubled CXXCH motif" evidence="4">
    <location>
        <begin position="311"/>
        <end position="341"/>
    </location>
</feature>
<reference evidence="6 7" key="1">
    <citation type="submission" date="2020-05" db="EMBL/GenBank/DDBJ databases">
        <title>Genome sequences of pea root nodulating Rhizobium spp.</title>
        <authorList>
            <person name="Rahi P."/>
        </authorList>
    </citation>
    <scope>NUCLEOTIDE SEQUENCE [LARGE SCALE GENOMIC DNA]</scope>
    <source>
        <strain evidence="7">JKLM 12A2</strain>
        <plasmid evidence="6 7">pPR12A201</plasmid>
    </source>
</reference>
<dbReference type="EMBL" id="CP054022">
    <property type="protein sequence ID" value="QKK20422.1"/>
    <property type="molecule type" value="Genomic_DNA"/>
</dbReference>
<geneLocation type="plasmid" evidence="6 7">
    <name>pPR12A201</name>
</geneLocation>
<accession>A0ABX6PP07</accession>
<gene>
    <name evidence="6" type="ORF">FFM53_028935</name>
</gene>
<dbReference type="PANTHER" id="PTHR35038">
    <property type="entry name" value="DISSIMILATORY SULFITE REDUCTASE SIRA"/>
    <property type="match status" value="1"/>
</dbReference>
<dbReference type="Pfam" id="PF13435">
    <property type="entry name" value="Cytochrome_C554"/>
    <property type="match status" value="2"/>
</dbReference>
<dbReference type="Gene3D" id="1.10.1130.10">
    <property type="entry name" value="Flavocytochrome C3, Chain A"/>
    <property type="match status" value="2"/>
</dbReference>
<feature type="domain" description="Cytochrome c-552/4" evidence="5">
    <location>
        <begin position="53"/>
        <end position="80"/>
    </location>
</feature>
<keyword evidence="7" id="KW-1185">Reference proteome</keyword>
<dbReference type="Pfam" id="PF09699">
    <property type="entry name" value="Paired_CXXCH_1"/>
    <property type="match status" value="1"/>
</dbReference>
<dbReference type="InterPro" id="IPR023155">
    <property type="entry name" value="Cyt_c-552/4"/>
</dbReference>
<organism evidence="6 7">
    <name type="scientific">Rhizobium indicum</name>
    <dbReference type="NCBI Taxonomy" id="2583231"/>
    <lineage>
        <taxon>Bacteria</taxon>
        <taxon>Pseudomonadati</taxon>
        <taxon>Pseudomonadota</taxon>
        <taxon>Alphaproteobacteria</taxon>
        <taxon>Hyphomicrobiales</taxon>
        <taxon>Rhizobiaceae</taxon>
        <taxon>Rhizobium/Agrobacterium group</taxon>
        <taxon>Rhizobium</taxon>
    </lineage>
</organism>
<dbReference type="Gene3D" id="1.25.40.10">
    <property type="entry name" value="Tetratricopeptide repeat domain"/>
    <property type="match status" value="2"/>
</dbReference>
<evidence type="ECO:0000313" key="6">
    <source>
        <dbReference type="EMBL" id="QKK20422.1"/>
    </source>
</evidence>
<dbReference type="PANTHER" id="PTHR35038:SF8">
    <property type="entry name" value="C-TYPE POLYHEME CYTOCHROME OMCC"/>
    <property type="match status" value="1"/>
</dbReference>
<dbReference type="SUPFAM" id="SSF48695">
    <property type="entry name" value="Multiheme cytochromes"/>
    <property type="match status" value="1"/>
</dbReference>
<proteinExistence type="predicted"/>
<keyword evidence="1 3" id="KW-0732">Signal</keyword>
<feature type="repeat" description="TPR" evidence="2">
    <location>
        <begin position="607"/>
        <end position="640"/>
    </location>
</feature>
<dbReference type="InterPro" id="IPR011989">
    <property type="entry name" value="ARM-like"/>
</dbReference>
<evidence type="ECO:0000256" key="2">
    <source>
        <dbReference type="PROSITE-ProRule" id="PRU00339"/>
    </source>
</evidence>
<dbReference type="InterPro" id="IPR051829">
    <property type="entry name" value="Multiheme_Cytochr_ET"/>
</dbReference>
<dbReference type="InterPro" id="IPR010177">
    <property type="entry name" value="Paired_CXXCH_1"/>
</dbReference>
<evidence type="ECO:0000259" key="4">
    <source>
        <dbReference type="Pfam" id="PF09699"/>
    </source>
</evidence>
<keyword evidence="2" id="KW-0802">TPR repeat</keyword>
<evidence type="ECO:0000256" key="1">
    <source>
        <dbReference type="ARBA" id="ARBA00022729"/>
    </source>
</evidence>
<dbReference type="Gene3D" id="1.25.10.10">
    <property type="entry name" value="Leucine-rich Repeat Variant"/>
    <property type="match status" value="1"/>
</dbReference>
<sequence>MAASVRSAAAKGVTALLFLLLAFAGHSLASDALSPTTADPRISIHDGFVDERTCSACHADQVAAFSKSHHAKAMALADDETVRGDFDNSRFEHDGVVTTFTRRDGRFFVNTEGADGGKAEFEVKYTFAYEPLQQYLVDIGGGRLQALDIAWDTARRQWFWLGDATPAKPGSTYHWTGPFYRWNRTCIDCHSTDPQARFQPRTNEYRSTYVATSIGCQSCHGPGARHVALARATDVSSPMTDRGLPKVEASTCFACHARRTRLLDGYQPGKPFLDYFSPALLRRDLYFPDGQIRDEVFEYGSFQQSKMARAGVTCLDCHRPHDAGLKAEGNALCTQCHAETKPERFVDQDPSGVFDTPAHTGHQAGSTGAQCANCHMPERTYMKVDPRRDHSFVIPRPDLSASLGTPNACTTCHAGGTDDWAAETMDKWYGTQWRKRPSSARAFAGAANGKQAAVEALRALVSDRDQAGIVRGSAIAAMSGIGGEDISIDIRAAAADADPLVRLAAAEAAGNIPPEQRLKAIGDLVGDETRAVRVAAANALASIPPDLFGDRRGHLEAAVADLRAYVETNADVAEIQSSHGFFLFARQATAEAEAAFRRAILLDPTLEAMRINLAEFYRATGRNDKSEQTYAEAIRMAPEQADLRYGHALSLVRKQELAEAIMELEEAVRLDPQNFRYKTTFAVALDSAGRTDDALDRLDGWAAGGDADILGLALQYSLKLRRLPEALKHAEALARVRPEDREISDLIGQLKQAINGK</sequence>
<dbReference type="SMART" id="SM00028">
    <property type="entry name" value="TPR"/>
    <property type="match status" value="3"/>
</dbReference>